<proteinExistence type="predicted"/>
<dbReference type="InterPro" id="IPR023631">
    <property type="entry name" value="Amidase_dom"/>
</dbReference>
<dbReference type="Gene3D" id="3.90.1300.10">
    <property type="entry name" value="Amidase signature (AS) domain"/>
    <property type="match status" value="1"/>
</dbReference>
<comment type="caution">
    <text evidence="2">The sequence shown here is derived from an EMBL/GenBank/DDBJ whole genome shotgun (WGS) entry which is preliminary data.</text>
</comment>
<feature type="domain" description="Amidase" evidence="1">
    <location>
        <begin position="3"/>
        <end position="41"/>
    </location>
</feature>
<evidence type="ECO:0000313" key="2">
    <source>
        <dbReference type="EMBL" id="MFC7136947.1"/>
    </source>
</evidence>
<protein>
    <submittedName>
        <fullName evidence="2">Amidase family protein</fullName>
    </submittedName>
</protein>
<dbReference type="AlphaFoldDB" id="A0ABD5XPB5"/>
<reference evidence="2 3" key="1">
    <citation type="journal article" date="2019" name="Int. J. Syst. Evol. Microbiol.">
        <title>The Global Catalogue of Microorganisms (GCM) 10K type strain sequencing project: providing services to taxonomists for standard genome sequencing and annotation.</title>
        <authorList>
            <consortium name="The Broad Institute Genomics Platform"/>
            <consortium name="The Broad Institute Genome Sequencing Center for Infectious Disease"/>
            <person name="Wu L."/>
            <person name="Ma J."/>
        </authorList>
    </citation>
    <scope>NUCLEOTIDE SEQUENCE [LARGE SCALE GENOMIC DNA]</scope>
    <source>
        <strain evidence="2 3">DT92</strain>
    </source>
</reference>
<organism evidence="2 3">
    <name type="scientific">Halobaculum litoreum</name>
    <dbReference type="NCBI Taxonomy" id="3031998"/>
    <lineage>
        <taxon>Archaea</taxon>
        <taxon>Methanobacteriati</taxon>
        <taxon>Methanobacteriota</taxon>
        <taxon>Stenosarchaea group</taxon>
        <taxon>Halobacteria</taxon>
        <taxon>Halobacteriales</taxon>
        <taxon>Haloferacaceae</taxon>
        <taxon>Halobaculum</taxon>
    </lineage>
</organism>
<dbReference type="Proteomes" id="UP001596368">
    <property type="component" value="Unassembled WGS sequence"/>
</dbReference>
<dbReference type="EMBL" id="JBHSZG010000001">
    <property type="protein sequence ID" value="MFC7136947.1"/>
    <property type="molecule type" value="Genomic_DNA"/>
</dbReference>
<sequence>MLNLPWTHAGLPTVGLPAGAVDGLPVGIQVVAGFGRDERLLRWTEDLAPVVRGAA</sequence>
<dbReference type="GeneID" id="81121194"/>
<dbReference type="RefSeq" id="WP_284013988.1">
    <property type="nucleotide sequence ID" value="NZ_CP126156.1"/>
</dbReference>
<dbReference type="SUPFAM" id="SSF75304">
    <property type="entry name" value="Amidase signature (AS) enzymes"/>
    <property type="match status" value="1"/>
</dbReference>
<evidence type="ECO:0000259" key="1">
    <source>
        <dbReference type="Pfam" id="PF01425"/>
    </source>
</evidence>
<gene>
    <name evidence="2" type="ORF">ACFQRB_11655</name>
</gene>
<dbReference type="InterPro" id="IPR036928">
    <property type="entry name" value="AS_sf"/>
</dbReference>
<dbReference type="Pfam" id="PF01425">
    <property type="entry name" value="Amidase"/>
    <property type="match status" value="1"/>
</dbReference>
<name>A0ABD5XPB5_9EURY</name>
<evidence type="ECO:0000313" key="3">
    <source>
        <dbReference type="Proteomes" id="UP001596368"/>
    </source>
</evidence>
<keyword evidence="3" id="KW-1185">Reference proteome</keyword>
<accession>A0ABD5XPB5</accession>